<proteinExistence type="predicted"/>
<comment type="caution">
    <text evidence="1">The sequence shown here is derived from an EMBL/GenBank/DDBJ whole genome shotgun (WGS) entry which is preliminary data.</text>
</comment>
<organism evidence="1">
    <name type="scientific">marine sediment metagenome</name>
    <dbReference type="NCBI Taxonomy" id="412755"/>
    <lineage>
        <taxon>unclassified sequences</taxon>
        <taxon>metagenomes</taxon>
        <taxon>ecological metagenomes</taxon>
    </lineage>
</organism>
<evidence type="ECO:0000313" key="1">
    <source>
        <dbReference type="EMBL" id="KKN49323.1"/>
    </source>
</evidence>
<dbReference type="AlphaFoldDB" id="A0A0F9U6P8"/>
<gene>
    <name evidence="1" type="ORF">LCGC14_0644220</name>
</gene>
<protein>
    <submittedName>
        <fullName evidence="1">Uncharacterized protein</fullName>
    </submittedName>
</protein>
<reference evidence="1" key="1">
    <citation type="journal article" date="2015" name="Nature">
        <title>Complex archaea that bridge the gap between prokaryotes and eukaryotes.</title>
        <authorList>
            <person name="Spang A."/>
            <person name="Saw J.H."/>
            <person name="Jorgensen S.L."/>
            <person name="Zaremba-Niedzwiedzka K."/>
            <person name="Martijn J."/>
            <person name="Lind A.E."/>
            <person name="van Eijk R."/>
            <person name="Schleper C."/>
            <person name="Guy L."/>
            <person name="Ettema T.J."/>
        </authorList>
    </citation>
    <scope>NUCLEOTIDE SEQUENCE</scope>
</reference>
<sequence length="128" mass="13716">MEKLSQKPRHEKDGTFCSPACGGGCTAKEHDIAEAKAEVLARTLGPDWTTDVWENLGWHYAVRSPCGRLTVHPGSANSFIAFLGEPGMIGGRWDEYGDTPQEAIDATVAVAAAEYKQIGAIIEGLAKD</sequence>
<name>A0A0F9U6P8_9ZZZZ</name>
<accession>A0A0F9U6P8</accession>
<dbReference type="EMBL" id="LAZR01001173">
    <property type="protein sequence ID" value="KKN49323.1"/>
    <property type="molecule type" value="Genomic_DNA"/>
</dbReference>